<dbReference type="AlphaFoldDB" id="A0A1Y6L973"/>
<gene>
    <name evidence="3" type="ORF">ZT1A5_G2442</name>
</gene>
<accession>A0A1Y6L973</accession>
<evidence type="ECO:0000256" key="1">
    <source>
        <dbReference type="SAM" id="MobiDB-lite"/>
    </source>
</evidence>
<feature type="region of interest" description="Disordered" evidence="1">
    <location>
        <begin position="44"/>
        <end position="104"/>
    </location>
</feature>
<reference evidence="3 4" key="1">
    <citation type="submission" date="2016-10" db="EMBL/GenBank/DDBJ databases">
        <authorList>
            <person name="Varghese N."/>
        </authorList>
    </citation>
    <scope>NUCLEOTIDE SEQUENCE [LARGE SCALE GENOMIC DNA]</scope>
</reference>
<evidence type="ECO:0000313" key="3">
    <source>
        <dbReference type="EMBL" id="SMY21006.1"/>
    </source>
</evidence>
<proteinExistence type="predicted"/>
<feature type="signal peptide" evidence="2">
    <location>
        <begin position="1"/>
        <end position="18"/>
    </location>
</feature>
<dbReference type="Proteomes" id="UP000215453">
    <property type="component" value="Chromosome 2"/>
</dbReference>
<name>A0A1Y6L973_ZYMTR</name>
<keyword evidence="2" id="KW-0732">Signal</keyword>
<protein>
    <submittedName>
        <fullName evidence="3">Uncharacterized protein</fullName>
    </submittedName>
</protein>
<feature type="chain" id="PRO_5012938518" evidence="2">
    <location>
        <begin position="19"/>
        <end position="123"/>
    </location>
</feature>
<evidence type="ECO:0000313" key="4">
    <source>
        <dbReference type="Proteomes" id="UP000215453"/>
    </source>
</evidence>
<sequence>MKITFFSTLAMLSAAVLAAPVQQRDKVTSKDDYEGCDKRYHGNGAIWCPPTPQPPTTQIRSEEPKVPNAPNTVNAPRDILDDHNGNPCVRHAGDPTSGACTSHPPAMIQVRSEEQKLPMLQEI</sequence>
<dbReference type="EMBL" id="LT882677">
    <property type="protein sequence ID" value="SMY21006.1"/>
    <property type="molecule type" value="Genomic_DNA"/>
</dbReference>
<organism evidence="3 4">
    <name type="scientific">Zymoseptoria tritici ST99CH_1A5</name>
    <dbReference type="NCBI Taxonomy" id="1276529"/>
    <lineage>
        <taxon>Eukaryota</taxon>
        <taxon>Fungi</taxon>
        <taxon>Dikarya</taxon>
        <taxon>Ascomycota</taxon>
        <taxon>Pezizomycotina</taxon>
        <taxon>Dothideomycetes</taxon>
        <taxon>Dothideomycetidae</taxon>
        <taxon>Mycosphaerellales</taxon>
        <taxon>Mycosphaerellaceae</taxon>
        <taxon>Zymoseptoria</taxon>
    </lineage>
</organism>
<evidence type="ECO:0000256" key="2">
    <source>
        <dbReference type="SAM" id="SignalP"/>
    </source>
</evidence>